<evidence type="ECO:0000313" key="3">
    <source>
        <dbReference type="Proteomes" id="UP000070284"/>
    </source>
</evidence>
<dbReference type="Proteomes" id="UP000070284">
    <property type="component" value="Unassembled WGS sequence"/>
</dbReference>
<evidence type="ECO:0000313" key="2">
    <source>
        <dbReference type="EMBL" id="KXA94733.1"/>
    </source>
</evidence>
<dbReference type="EMBL" id="LHXO01000042">
    <property type="protein sequence ID" value="KXA94733.1"/>
    <property type="molecule type" value="Genomic_DNA"/>
</dbReference>
<keyword evidence="3" id="KW-1185">Reference proteome</keyword>
<name>A0A133UKJ6_9EURY</name>
<organism evidence="2 3">
    <name type="scientific">candidate division MSBL1 archaeon SCGC-AAA259E19</name>
    <dbReference type="NCBI Taxonomy" id="1698264"/>
    <lineage>
        <taxon>Archaea</taxon>
        <taxon>Methanobacteriati</taxon>
        <taxon>Methanobacteriota</taxon>
        <taxon>candidate division MSBL1</taxon>
    </lineage>
</organism>
<sequence>MRENCQFYQAAQGMGEETVARAFLDIYCKGPEENNCVIRDLADELGWGAVPDNMMPNGNPIPGTGGEEEWSDEVKGAIGL</sequence>
<dbReference type="AlphaFoldDB" id="A0A133UKJ6"/>
<comment type="caution">
    <text evidence="2">The sequence shown here is derived from an EMBL/GenBank/DDBJ whole genome shotgun (WGS) entry which is preliminary data.</text>
</comment>
<reference evidence="2 3" key="1">
    <citation type="journal article" date="2016" name="Sci. Rep.">
        <title>Metabolic traits of an uncultured archaeal lineage -MSBL1- from brine pools of the Red Sea.</title>
        <authorList>
            <person name="Mwirichia R."/>
            <person name="Alam I."/>
            <person name="Rashid M."/>
            <person name="Vinu M."/>
            <person name="Ba-Alawi W."/>
            <person name="Anthony Kamau A."/>
            <person name="Kamanda Ngugi D."/>
            <person name="Goker M."/>
            <person name="Klenk H.P."/>
            <person name="Bajic V."/>
            <person name="Stingl U."/>
        </authorList>
    </citation>
    <scope>NUCLEOTIDE SEQUENCE [LARGE SCALE GENOMIC DNA]</scope>
    <source>
        <strain evidence="2">SCGC-AAA259E19</strain>
    </source>
</reference>
<evidence type="ECO:0000256" key="1">
    <source>
        <dbReference type="SAM" id="MobiDB-lite"/>
    </source>
</evidence>
<protein>
    <submittedName>
        <fullName evidence="2">Uncharacterized protein</fullName>
    </submittedName>
</protein>
<gene>
    <name evidence="2" type="ORF">AKJ65_03625</name>
</gene>
<accession>A0A133UKJ6</accession>
<feature type="region of interest" description="Disordered" evidence="1">
    <location>
        <begin position="53"/>
        <end position="72"/>
    </location>
</feature>
<proteinExistence type="predicted"/>